<evidence type="ECO:0000256" key="3">
    <source>
        <dbReference type="SAM" id="Coils"/>
    </source>
</evidence>
<dbReference type="InterPro" id="IPR022711">
    <property type="entry name" value="RNase_Y_N"/>
</dbReference>
<dbReference type="Proteomes" id="UP000786662">
    <property type="component" value="Unassembled WGS sequence"/>
</dbReference>
<dbReference type="NCBIfam" id="TIGR00277">
    <property type="entry name" value="HDIG"/>
    <property type="match status" value="1"/>
</dbReference>
<sequence length="367" mass="41197">MFAPEFLPQALVALGLGLLVGYFIRQQIAQRRAGSLEARLAKMVDKARAEVKEKEDEAKQKAREIISEAKEETGRRQEQLAKIEELLLKREEGLEKKIGETERKLEILEKDRLVVAKTKEELEVVRLKEIAELERVAGLSREKAKEELFNQIEKNSQEDLLNHTRRLENENRDKLEKKTQDILVSTLQRYSGSVVSEVTTTYVNLPSEELKGKIIGKEGRNIKALERLTGVEVVVDETPDSVMISGFDPIRRQIARTALEDLIKDGRIQPAKIEEAVAKARDKVNEKTKEAGESAVFDLGLTGLDARLVQLLGRLRYRTSFGQNVLAHSLESAHIAGMLAAELGANVRVAKLGTLFHDIGKAIDHEV</sequence>
<dbReference type="EMBL" id="JACOYY010000015">
    <property type="protein sequence ID" value="MBI2052132.1"/>
    <property type="molecule type" value="Genomic_DNA"/>
</dbReference>
<dbReference type="AlphaFoldDB" id="A0A9D6HSF3"/>
<dbReference type="InterPro" id="IPR004087">
    <property type="entry name" value="KH_dom"/>
</dbReference>
<name>A0A9D6HSF3_9BACT</name>
<keyword evidence="1 2" id="KW-0694">RNA-binding</keyword>
<dbReference type="Pfam" id="PF01966">
    <property type="entry name" value="HD"/>
    <property type="match status" value="1"/>
</dbReference>
<dbReference type="SUPFAM" id="SSF109604">
    <property type="entry name" value="HD-domain/PDEase-like"/>
    <property type="match status" value="1"/>
</dbReference>
<feature type="non-terminal residue" evidence="5">
    <location>
        <position position="367"/>
    </location>
</feature>
<dbReference type="PANTHER" id="PTHR12826:SF15">
    <property type="entry name" value="RIBONUCLEASE Y"/>
    <property type="match status" value="1"/>
</dbReference>
<dbReference type="GO" id="GO:0003723">
    <property type="term" value="F:RNA binding"/>
    <property type="evidence" value="ECO:0007669"/>
    <property type="project" value="UniProtKB-UniRule"/>
</dbReference>
<comment type="caution">
    <text evidence="5">The sequence shown here is derived from an EMBL/GenBank/DDBJ whole genome shotgun (WGS) entry which is preliminary data.</text>
</comment>
<dbReference type="PROSITE" id="PS51831">
    <property type="entry name" value="HD"/>
    <property type="match status" value="1"/>
</dbReference>
<reference evidence="5" key="1">
    <citation type="submission" date="2020-07" db="EMBL/GenBank/DDBJ databases">
        <title>Huge and variable diversity of episymbiotic CPR bacteria and DPANN archaea in groundwater ecosystems.</title>
        <authorList>
            <person name="He C.Y."/>
            <person name="Keren R."/>
            <person name="Whittaker M."/>
            <person name="Farag I.F."/>
            <person name="Doudna J."/>
            <person name="Cate J.H.D."/>
            <person name="Banfield J.F."/>
        </authorList>
    </citation>
    <scope>NUCLEOTIDE SEQUENCE</scope>
    <source>
        <strain evidence="5">NC_groundwater_191_Ag_S-0.1um_45_8</strain>
    </source>
</reference>
<feature type="domain" description="HD" evidence="4">
    <location>
        <begin position="325"/>
        <end position="367"/>
    </location>
</feature>
<dbReference type="InterPro" id="IPR003607">
    <property type="entry name" value="HD/PDEase_dom"/>
</dbReference>
<dbReference type="Gene3D" id="1.10.3210.10">
    <property type="entry name" value="Hypothetical protein af1432"/>
    <property type="match status" value="1"/>
</dbReference>
<dbReference type="SMART" id="SM00322">
    <property type="entry name" value="KH"/>
    <property type="match status" value="1"/>
</dbReference>
<evidence type="ECO:0000256" key="1">
    <source>
        <dbReference type="ARBA" id="ARBA00022884"/>
    </source>
</evidence>
<evidence type="ECO:0000259" key="4">
    <source>
        <dbReference type="PROSITE" id="PS51831"/>
    </source>
</evidence>
<evidence type="ECO:0000313" key="5">
    <source>
        <dbReference type="EMBL" id="MBI2052132.1"/>
    </source>
</evidence>
<evidence type="ECO:0000256" key="2">
    <source>
        <dbReference type="PROSITE-ProRule" id="PRU00117"/>
    </source>
</evidence>
<accession>A0A9D6HSF3</accession>
<dbReference type="SUPFAM" id="SSF54791">
    <property type="entry name" value="Eukaryotic type KH-domain (KH-domain type I)"/>
    <property type="match status" value="1"/>
</dbReference>
<dbReference type="InterPro" id="IPR006675">
    <property type="entry name" value="HDIG_dom"/>
</dbReference>
<dbReference type="PROSITE" id="PS50084">
    <property type="entry name" value="KH_TYPE_1"/>
    <property type="match status" value="1"/>
</dbReference>
<gene>
    <name evidence="5" type="ORF">HYT38_00435</name>
</gene>
<dbReference type="PANTHER" id="PTHR12826">
    <property type="entry name" value="RIBONUCLEASE Y"/>
    <property type="match status" value="1"/>
</dbReference>
<dbReference type="CDD" id="cd00077">
    <property type="entry name" value="HDc"/>
    <property type="match status" value="1"/>
</dbReference>
<dbReference type="Pfam" id="PF12072">
    <property type="entry name" value="RNase_Y_N"/>
    <property type="match status" value="1"/>
</dbReference>
<dbReference type="InterPro" id="IPR036612">
    <property type="entry name" value="KH_dom_type_1_sf"/>
</dbReference>
<dbReference type="InterPro" id="IPR006674">
    <property type="entry name" value="HD_domain"/>
</dbReference>
<organism evidence="5 6">
    <name type="scientific">Candidatus Sungiibacteriota bacterium</name>
    <dbReference type="NCBI Taxonomy" id="2750080"/>
    <lineage>
        <taxon>Bacteria</taxon>
        <taxon>Candidatus Sungiibacteriota</taxon>
    </lineage>
</organism>
<dbReference type="CDD" id="cd22431">
    <property type="entry name" value="KH-I_RNaseY"/>
    <property type="match status" value="1"/>
</dbReference>
<feature type="coiled-coil region" evidence="3">
    <location>
        <begin position="37"/>
        <end position="111"/>
    </location>
</feature>
<dbReference type="InterPro" id="IPR004088">
    <property type="entry name" value="KH_dom_type_1"/>
</dbReference>
<evidence type="ECO:0000313" key="6">
    <source>
        <dbReference type="Proteomes" id="UP000786662"/>
    </source>
</evidence>
<protein>
    <submittedName>
        <fullName evidence="5">DUF3552 domain-containing protein</fullName>
    </submittedName>
</protein>
<keyword evidence="3" id="KW-0175">Coiled coil</keyword>
<proteinExistence type="predicted"/>
<dbReference type="Gene3D" id="3.30.1370.10">
    <property type="entry name" value="K Homology domain, type 1"/>
    <property type="match status" value="1"/>
</dbReference>
<dbReference type="Pfam" id="PF00013">
    <property type="entry name" value="KH_1"/>
    <property type="match status" value="1"/>
</dbReference>